<dbReference type="GeneID" id="30962750"/>
<evidence type="ECO:0000313" key="2">
    <source>
        <dbReference type="Proteomes" id="UP000095038"/>
    </source>
</evidence>
<organism evidence="1 2">
    <name type="scientific">Ascoidea rubescens DSM 1968</name>
    <dbReference type="NCBI Taxonomy" id="1344418"/>
    <lineage>
        <taxon>Eukaryota</taxon>
        <taxon>Fungi</taxon>
        <taxon>Dikarya</taxon>
        <taxon>Ascomycota</taxon>
        <taxon>Saccharomycotina</taxon>
        <taxon>Saccharomycetes</taxon>
        <taxon>Ascoideaceae</taxon>
        <taxon>Ascoidea</taxon>
    </lineage>
</organism>
<reference evidence="2" key="1">
    <citation type="submission" date="2016-05" db="EMBL/GenBank/DDBJ databases">
        <title>Comparative genomics of biotechnologically important yeasts.</title>
        <authorList>
            <consortium name="DOE Joint Genome Institute"/>
            <person name="Riley R."/>
            <person name="Haridas S."/>
            <person name="Wolfe K.H."/>
            <person name="Lopes M.R."/>
            <person name="Hittinger C.T."/>
            <person name="Goker M."/>
            <person name="Salamov A."/>
            <person name="Wisecaver J."/>
            <person name="Long T.M."/>
            <person name="Aerts A.L."/>
            <person name="Barry K."/>
            <person name="Choi C."/>
            <person name="Clum A."/>
            <person name="Coughlan A.Y."/>
            <person name="Deshpande S."/>
            <person name="Douglass A.P."/>
            <person name="Hanson S.J."/>
            <person name="Klenk H.-P."/>
            <person name="Labutti K."/>
            <person name="Lapidus A."/>
            <person name="Lindquist E."/>
            <person name="Lipzen A."/>
            <person name="Meier-Kolthoff J.P."/>
            <person name="Ohm R.A."/>
            <person name="Otillar R.P."/>
            <person name="Pangilinan J."/>
            <person name="Peng Y."/>
            <person name="Rokas A."/>
            <person name="Rosa C.A."/>
            <person name="Scheuner C."/>
            <person name="Sibirny A.A."/>
            <person name="Slot J.C."/>
            <person name="Stielow J.B."/>
            <person name="Sun H."/>
            <person name="Kurtzman C.P."/>
            <person name="Blackwell M."/>
            <person name="Grigoriev I.V."/>
            <person name="Jeffries T.W."/>
        </authorList>
    </citation>
    <scope>NUCLEOTIDE SEQUENCE [LARGE SCALE GENOMIC DNA]</scope>
    <source>
        <strain evidence="2">DSM 1968</strain>
    </source>
</reference>
<sequence length="71" mass="7735">MEIFPLTGANFNEPIINSDNNFDINIHNHLTTSDRRAAIASDGTAKINSDEDDECIDISSEDEVAQGANVK</sequence>
<accession>A0A1D2VG50</accession>
<name>A0A1D2VG50_9ASCO</name>
<proteinExistence type="predicted"/>
<evidence type="ECO:0000313" key="1">
    <source>
        <dbReference type="EMBL" id="ODV60654.1"/>
    </source>
</evidence>
<gene>
    <name evidence="1" type="ORF">ASCRUDRAFT_13681</name>
</gene>
<dbReference type="InParanoid" id="A0A1D2VG50"/>
<dbReference type="EMBL" id="KV454481">
    <property type="protein sequence ID" value="ODV60654.1"/>
    <property type="molecule type" value="Genomic_DNA"/>
</dbReference>
<dbReference type="RefSeq" id="XP_020046961.1">
    <property type="nucleotide sequence ID" value="XM_020189114.1"/>
</dbReference>
<dbReference type="Proteomes" id="UP000095038">
    <property type="component" value="Unassembled WGS sequence"/>
</dbReference>
<protein>
    <submittedName>
        <fullName evidence="1">Uncharacterized protein</fullName>
    </submittedName>
</protein>
<dbReference type="AlphaFoldDB" id="A0A1D2VG50"/>
<keyword evidence="2" id="KW-1185">Reference proteome</keyword>